<keyword evidence="1" id="KW-0812">Transmembrane</keyword>
<proteinExistence type="predicted"/>
<evidence type="ECO:0000313" key="2">
    <source>
        <dbReference type="EMBL" id="REA64407.1"/>
    </source>
</evidence>
<evidence type="ECO:0000256" key="1">
    <source>
        <dbReference type="SAM" id="Phobius"/>
    </source>
</evidence>
<feature type="transmembrane region" description="Helical" evidence="1">
    <location>
        <begin position="38"/>
        <end position="61"/>
    </location>
</feature>
<evidence type="ECO:0000313" key="3">
    <source>
        <dbReference type="Proteomes" id="UP000256373"/>
    </source>
</evidence>
<gene>
    <name evidence="2" type="ORF">DSL64_02320</name>
</gene>
<reference evidence="2 3" key="1">
    <citation type="submission" date="2018-07" db="EMBL/GenBank/DDBJ databases">
        <title>Dyadobacter roseus sp. nov., isolated from rose rhizosphere soil.</title>
        <authorList>
            <person name="Chen L."/>
        </authorList>
    </citation>
    <scope>NUCLEOTIDE SEQUENCE [LARGE SCALE GENOMIC DNA]</scope>
    <source>
        <strain evidence="2 3">RS19</strain>
    </source>
</reference>
<organism evidence="2 3">
    <name type="scientific">Dyadobacter luteus</name>
    <dbReference type="NCBI Taxonomy" id="2259619"/>
    <lineage>
        <taxon>Bacteria</taxon>
        <taxon>Pseudomonadati</taxon>
        <taxon>Bacteroidota</taxon>
        <taxon>Cytophagia</taxon>
        <taxon>Cytophagales</taxon>
        <taxon>Spirosomataceae</taxon>
        <taxon>Dyadobacter</taxon>
    </lineage>
</organism>
<dbReference type="AlphaFoldDB" id="A0A3D8YIH0"/>
<protein>
    <submittedName>
        <fullName evidence="2">Uncharacterized protein</fullName>
    </submittedName>
</protein>
<comment type="caution">
    <text evidence="2">The sequence shown here is derived from an EMBL/GenBank/DDBJ whole genome shotgun (WGS) entry which is preliminary data.</text>
</comment>
<name>A0A3D8YIH0_9BACT</name>
<keyword evidence="1" id="KW-0472">Membrane</keyword>
<sequence length="70" mass="8020">MDYEKGSAESGSAYPDYCLYSVLDIAINDTGYWIKCDFYLMVCVVLPVIFSRITIFVSRLFHTPAIHFRG</sequence>
<keyword evidence="3" id="KW-1185">Reference proteome</keyword>
<dbReference type="EMBL" id="QNUL01000001">
    <property type="protein sequence ID" value="REA64407.1"/>
    <property type="molecule type" value="Genomic_DNA"/>
</dbReference>
<keyword evidence="1" id="KW-1133">Transmembrane helix</keyword>
<dbReference type="Proteomes" id="UP000256373">
    <property type="component" value="Unassembled WGS sequence"/>
</dbReference>
<accession>A0A3D8YIH0</accession>